<dbReference type="EMBL" id="CAACVJ010000080">
    <property type="protein sequence ID" value="VEP12886.1"/>
    <property type="molecule type" value="Genomic_DNA"/>
</dbReference>
<protein>
    <recommendedName>
        <fullName evidence="3">Toxin-antitoxin system HicB family antitoxin</fullName>
    </recommendedName>
</protein>
<evidence type="ECO:0000313" key="1">
    <source>
        <dbReference type="EMBL" id="VEP12886.1"/>
    </source>
</evidence>
<keyword evidence="2" id="KW-1185">Reference proteome</keyword>
<accession>A0A563VN54</accession>
<gene>
    <name evidence="1" type="ORF">H1P_1700001</name>
</gene>
<reference evidence="1 2" key="1">
    <citation type="submission" date="2019-01" db="EMBL/GenBank/DDBJ databases">
        <authorList>
            <person name="Brito A."/>
        </authorList>
    </citation>
    <scope>NUCLEOTIDE SEQUENCE [LARGE SCALE GENOMIC DNA]</scope>
    <source>
        <strain evidence="1">1</strain>
    </source>
</reference>
<evidence type="ECO:0008006" key="3">
    <source>
        <dbReference type="Google" id="ProtNLM"/>
    </source>
</evidence>
<proteinExistence type="predicted"/>
<dbReference type="Proteomes" id="UP000320055">
    <property type="component" value="Unassembled WGS sequence"/>
</dbReference>
<name>A0A563VN54_9CYAN</name>
<organism evidence="1 2">
    <name type="scientific">Hyella patelloides LEGE 07179</name>
    <dbReference type="NCBI Taxonomy" id="945734"/>
    <lineage>
        <taxon>Bacteria</taxon>
        <taxon>Bacillati</taxon>
        <taxon>Cyanobacteriota</taxon>
        <taxon>Cyanophyceae</taxon>
        <taxon>Pleurocapsales</taxon>
        <taxon>Hyellaceae</taxon>
        <taxon>Hyella</taxon>
    </lineage>
</organism>
<evidence type="ECO:0000313" key="2">
    <source>
        <dbReference type="Proteomes" id="UP000320055"/>
    </source>
</evidence>
<dbReference type="RefSeq" id="WP_144871016.1">
    <property type="nucleotide sequence ID" value="NZ_LR213921.1"/>
</dbReference>
<sequence length="79" mass="8925">MSKRLQINLRFDNEPELHEAVKNKAAELGTSINAFMLAAAKSALGWQAPIDSVKMLKLIGNLESRVHQLEQELKKLRQN</sequence>
<dbReference type="OrthoDB" id="540999at2"/>
<dbReference type="AlphaFoldDB" id="A0A563VN54"/>